<gene>
    <name evidence="2" type="ORF">HMPREF1318_1653</name>
</gene>
<evidence type="ECO:0000313" key="2">
    <source>
        <dbReference type="EMBL" id="EJF42973.1"/>
    </source>
</evidence>
<comment type="caution">
    <text evidence="2">The sequence shown here is derived from an EMBL/GenBank/DDBJ whole genome shotgun (WGS) entry which is preliminary data.</text>
</comment>
<proteinExistence type="predicted"/>
<dbReference type="PATRIC" id="fig|1125718.3.peg.1712"/>
<keyword evidence="3" id="KW-1185">Reference proteome</keyword>
<dbReference type="OrthoDB" id="4774469at2"/>
<dbReference type="RefSeq" id="WP_008731941.1">
    <property type="nucleotide sequence ID" value="NZ_AKFT01000131.1"/>
</dbReference>
<dbReference type="EMBL" id="AKFT01000131">
    <property type="protein sequence ID" value="EJF42973.1"/>
    <property type="molecule type" value="Genomic_DNA"/>
</dbReference>
<feature type="transmembrane region" description="Helical" evidence="1">
    <location>
        <begin position="12"/>
        <end position="35"/>
    </location>
</feature>
<keyword evidence="1" id="KW-1133">Transmembrane helix</keyword>
<dbReference type="InterPro" id="IPR019662">
    <property type="entry name" value="DUF2516"/>
</dbReference>
<evidence type="ECO:0000313" key="3">
    <source>
        <dbReference type="Proteomes" id="UP000002941"/>
    </source>
</evidence>
<keyword evidence="1" id="KW-0812">Transmembrane</keyword>
<name>J1HC44_9ACTO</name>
<dbReference type="Pfam" id="PF10724">
    <property type="entry name" value="DUF2516"/>
    <property type="match status" value="1"/>
</dbReference>
<reference evidence="2 3" key="1">
    <citation type="submission" date="2012-05" db="EMBL/GenBank/DDBJ databases">
        <authorList>
            <person name="Harkins D.M."/>
            <person name="Madupu R."/>
            <person name="Durkin A.S."/>
            <person name="Torralba M."/>
            <person name="Methe B."/>
            <person name="Sutton G.G."/>
            <person name="Nelson K.E."/>
        </authorList>
    </citation>
    <scope>NUCLEOTIDE SEQUENCE [LARGE SCALE GENOMIC DNA]</scope>
    <source>
        <strain evidence="2 3">F0489</strain>
    </source>
</reference>
<evidence type="ECO:0000256" key="1">
    <source>
        <dbReference type="SAM" id="Phobius"/>
    </source>
</evidence>
<dbReference type="AlphaFoldDB" id="J1HC44"/>
<sequence>MTTLLLTDYYLNLAVAGIWYLTQIGAVVLGVWALIDTGLRPSQNFIAADKRTKGFWLGVNVVGVVVVVLMGMSSMFGLLGVVANAVYLADVRPTLNYYQPVHVRTRIRRRGQGGSGFQGRSGWRR</sequence>
<keyword evidence="1" id="KW-0472">Membrane</keyword>
<organism evidence="2 3">
    <name type="scientific">Actinomyces massiliensis F0489</name>
    <dbReference type="NCBI Taxonomy" id="1125718"/>
    <lineage>
        <taxon>Bacteria</taxon>
        <taxon>Bacillati</taxon>
        <taxon>Actinomycetota</taxon>
        <taxon>Actinomycetes</taxon>
        <taxon>Actinomycetales</taxon>
        <taxon>Actinomycetaceae</taxon>
        <taxon>Actinomyces</taxon>
    </lineage>
</organism>
<protein>
    <submittedName>
        <fullName evidence="2">PF10724 family protein</fullName>
    </submittedName>
</protein>
<feature type="transmembrane region" description="Helical" evidence="1">
    <location>
        <begin position="55"/>
        <end position="88"/>
    </location>
</feature>
<accession>J1HC44</accession>
<dbReference type="eggNOG" id="ENOG502ZWTE">
    <property type="taxonomic scope" value="Bacteria"/>
</dbReference>
<dbReference type="Proteomes" id="UP000002941">
    <property type="component" value="Unassembled WGS sequence"/>
</dbReference>